<dbReference type="Gene3D" id="1.10.4040.10">
    <property type="entry name" value="Penicillinase repressor domain"/>
    <property type="match status" value="1"/>
</dbReference>
<dbReference type="AlphaFoldDB" id="A0A5B9W4C7"/>
<keyword evidence="3" id="KW-0238">DNA-binding</keyword>
<dbReference type="OrthoDB" id="214792at2"/>
<dbReference type="InterPro" id="IPR036390">
    <property type="entry name" value="WH_DNA-bd_sf"/>
</dbReference>
<dbReference type="Pfam" id="PF03965">
    <property type="entry name" value="Penicillinase_R"/>
    <property type="match status" value="1"/>
</dbReference>
<dbReference type="GO" id="GO:0045892">
    <property type="term" value="P:negative regulation of DNA-templated transcription"/>
    <property type="evidence" value="ECO:0007669"/>
    <property type="project" value="InterPro"/>
</dbReference>
<evidence type="ECO:0000256" key="4">
    <source>
        <dbReference type="ARBA" id="ARBA00023163"/>
    </source>
</evidence>
<evidence type="ECO:0000313" key="5">
    <source>
        <dbReference type="EMBL" id="QEH35124.1"/>
    </source>
</evidence>
<keyword evidence="6" id="KW-1185">Reference proteome</keyword>
<dbReference type="InterPro" id="IPR005650">
    <property type="entry name" value="BlaI_family"/>
</dbReference>
<organism evidence="5 6">
    <name type="scientific">Aquisphaera giovannonii</name>
    <dbReference type="NCBI Taxonomy" id="406548"/>
    <lineage>
        <taxon>Bacteria</taxon>
        <taxon>Pseudomonadati</taxon>
        <taxon>Planctomycetota</taxon>
        <taxon>Planctomycetia</taxon>
        <taxon>Isosphaerales</taxon>
        <taxon>Isosphaeraceae</taxon>
        <taxon>Aquisphaera</taxon>
    </lineage>
</organism>
<evidence type="ECO:0000256" key="3">
    <source>
        <dbReference type="ARBA" id="ARBA00023125"/>
    </source>
</evidence>
<reference evidence="5 6" key="1">
    <citation type="submission" date="2019-08" db="EMBL/GenBank/DDBJ databases">
        <title>Deep-cultivation of Planctomycetes and their phenomic and genomic characterization uncovers novel biology.</title>
        <authorList>
            <person name="Wiegand S."/>
            <person name="Jogler M."/>
            <person name="Boedeker C."/>
            <person name="Pinto D."/>
            <person name="Vollmers J."/>
            <person name="Rivas-Marin E."/>
            <person name="Kohn T."/>
            <person name="Peeters S.H."/>
            <person name="Heuer A."/>
            <person name="Rast P."/>
            <person name="Oberbeckmann S."/>
            <person name="Bunk B."/>
            <person name="Jeske O."/>
            <person name="Meyerdierks A."/>
            <person name="Storesund J.E."/>
            <person name="Kallscheuer N."/>
            <person name="Luecker S."/>
            <person name="Lage O.M."/>
            <person name="Pohl T."/>
            <person name="Merkel B.J."/>
            <person name="Hornburger P."/>
            <person name="Mueller R.-W."/>
            <person name="Bruemmer F."/>
            <person name="Labrenz M."/>
            <person name="Spormann A.M."/>
            <person name="Op den Camp H."/>
            <person name="Overmann J."/>
            <person name="Amann R."/>
            <person name="Jetten M.S.M."/>
            <person name="Mascher T."/>
            <person name="Medema M.H."/>
            <person name="Devos D.P."/>
            <person name="Kaster A.-K."/>
            <person name="Ovreas L."/>
            <person name="Rohde M."/>
            <person name="Galperin M.Y."/>
            <person name="Jogler C."/>
        </authorList>
    </citation>
    <scope>NUCLEOTIDE SEQUENCE [LARGE SCALE GENOMIC DNA]</scope>
    <source>
        <strain evidence="5 6">OJF2</strain>
    </source>
</reference>
<evidence type="ECO:0000256" key="1">
    <source>
        <dbReference type="ARBA" id="ARBA00011046"/>
    </source>
</evidence>
<dbReference type="KEGG" id="agv:OJF2_36690"/>
<dbReference type="InterPro" id="IPR036388">
    <property type="entry name" value="WH-like_DNA-bd_sf"/>
</dbReference>
<evidence type="ECO:0000256" key="2">
    <source>
        <dbReference type="ARBA" id="ARBA00023015"/>
    </source>
</evidence>
<keyword evidence="2" id="KW-0805">Transcription regulation</keyword>
<gene>
    <name evidence="5" type="primary">blaI_6</name>
    <name evidence="5" type="ORF">OJF2_36690</name>
</gene>
<accession>A0A5B9W4C7</accession>
<protein>
    <submittedName>
        <fullName evidence="5">Penicillinase repressor</fullName>
    </submittedName>
</protein>
<dbReference type="PIRSF" id="PIRSF019455">
    <property type="entry name" value="CopR_AtkY"/>
    <property type="match status" value="1"/>
</dbReference>
<sequence>MGGSRGGASGLSPAQAEIMEIVWDRGEVSASEVREVLSATRPVARNTVRTLLERMEEKGWLRHREEGRTFLYSAAQPRRATIGQKVREVVDTVCGGSAEALVAALLDDRGLSAGELMRIREMLAQARATRAKKGGS</sequence>
<keyword evidence="4" id="KW-0804">Transcription</keyword>
<proteinExistence type="inferred from homology"/>
<dbReference type="Gene3D" id="1.10.10.10">
    <property type="entry name" value="Winged helix-like DNA-binding domain superfamily/Winged helix DNA-binding domain"/>
    <property type="match status" value="1"/>
</dbReference>
<dbReference type="Proteomes" id="UP000324233">
    <property type="component" value="Chromosome"/>
</dbReference>
<name>A0A5B9W4C7_9BACT</name>
<dbReference type="RefSeq" id="WP_148594961.1">
    <property type="nucleotide sequence ID" value="NZ_CP042997.1"/>
</dbReference>
<dbReference type="EMBL" id="CP042997">
    <property type="protein sequence ID" value="QEH35124.1"/>
    <property type="molecule type" value="Genomic_DNA"/>
</dbReference>
<comment type="similarity">
    <text evidence="1">Belongs to the BlaI transcriptional regulatory family.</text>
</comment>
<dbReference type="GO" id="GO:0003677">
    <property type="term" value="F:DNA binding"/>
    <property type="evidence" value="ECO:0007669"/>
    <property type="project" value="UniProtKB-KW"/>
</dbReference>
<dbReference type="SUPFAM" id="SSF46785">
    <property type="entry name" value="Winged helix' DNA-binding domain"/>
    <property type="match status" value="1"/>
</dbReference>
<evidence type="ECO:0000313" key="6">
    <source>
        <dbReference type="Proteomes" id="UP000324233"/>
    </source>
</evidence>